<evidence type="ECO:0000313" key="2">
    <source>
        <dbReference type="EMBL" id="NGN40513.1"/>
    </source>
</evidence>
<dbReference type="EMBL" id="JAAKZG010000002">
    <property type="protein sequence ID" value="NGN40513.1"/>
    <property type="molecule type" value="Genomic_DNA"/>
</dbReference>
<feature type="domain" description="SnoaL-like" evidence="1">
    <location>
        <begin position="11"/>
        <end position="116"/>
    </location>
</feature>
<sequence>MTQGVEPAKILRRYHAAINALDYQSIEAMFAADVVYDSGGVGGLISGRDAVMAAFKTYFAEYPDQVSEDLSVETLSPNTARSVWALRATSVTTGAPYNRQGTETITLDEDGRIVRVDVEG</sequence>
<dbReference type="InterPro" id="IPR032710">
    <property type="entry name" value="NTF2-like_dom_sf"/>
</dbReference>
<proteinExistence type="predicted"/>
<accession>A0A7C9R7Z8</accession>
<evidence type="ECO:0000313" key="3">
    <source>
        <dbReference type="Proteomes" id="UP000481252"/>
    </source>
</evidence>
<name>A0A7C9R7Z8_9HYPH</name>
<organism evidence="2 3">
    <name type="scientific">Mesorhizobium zhangyense</name>
    <dbReference type="NCBI Taxonomy" id="1776730"/>
    <lineage>
        <taxon>Bacteria</taxon>
        <taxon>Pseudomonadati</taxon>
        <taxon>Pseudomonadota</taxon>
        <taxon>Alphaproteobacteria</taxon>
        <taxon>Hyphomicrobiales</taxon>
        <taxon>Phyllobacteriaceae</taxon>
        <taxon>Mesorhizobium</taxon>
    </lineage>
</organism>
<dbReference type="SUPFAM" id="SSF54427">
    <property type="entry name" value="NTF2-like"/>
    <property type="match status" value="1"/>
</dbReference>
<dbReference type="Gene3D" id="3.10.450.50">
    <property type="match status" value="1"/>
</dbReference>
<dbReference type="Proteomes" id="UP000481252">
    <property type="component" value="Unassembled WGS sequence"/>
</dbReference>
<dbReference type="Pfam" id="PF12680">
    <property type="entry name" value="SnoaL_2"/>
    <property type="match status" value="1"/>
</dbReference>
<dbReference type="AlphaFoldDB" id="A0A7C9R7Z8"/>
<dbReference type="RefSeq" id="WP_165115177.1">
    <property type="nucleotide sequence ID" value="NZ_JAAKZG010000002.1"/>
</dbReference>
<gene>
    <name evidence="2" type="ORF">G6N74_05500</name>
</gene>
<comment type="caution">
    <text evidence="2">The sequence shown here is derived from an EMBL/GenBank/DDBJ whole genome shotgun (WGS) entry which is preliminary data.</text>
</comment>
<keyword evidence="3" id="KW-1185">Reference proteome</keyword>
<dbReference type="InterPro" id="IPR037401">
    <property type="entry name" value="SnoaL-like"/>
</dbReference>
<reference evidence="2 3" key="1">
    <citation type="submission" date="2020-02" db="EMBL/GenBank/DDBJ databases">
        <title>Genome sequence of the type strain CGMCC 1.15528 of Mesorhizobium zhangyense.</title>
        <authorList>
            <person name="Gao J."/>
            <person name="Sun J."/>
        </authorList>
    </citation>
    <scope>NUCLEOTIDE SEQUENCE [LARGE SCALE GENOMIC DNA]</scope>
    <source>
        <strain evidence="2 3">CGMCC 1.15528</strain>
    </source>
</reference>
<evidence type="ECO:0000259" key="1">
    <source>
        <dbReference type="Pfam" id="PF12680"/>
    </source>
</evidence>
<protein>
    <submittedName>
        <fullName evidence="2">Nuclear transport factor 2 family protein</fullName>
    </submittedName>
</protein>